<accession>A0A1J6WV75</accession>
<evidence type="ECO:0000313" key="2">
    <source>
        <dbReference type="Proteomes" id="UP000182062"/>
    </source>
</evidence>
<name>A0A1J6WV75_9BACI</name>
<protein>
    <submittedName>
        <fullName evidence="1">Histidine kinase</fullName>
    </submittedName>
</protein>
<dbReference type="InterPro" id="IPR049739">
    <property type="entry name" value="YraL-like"/>
</dbReference>
<dbReference type="SUPFAM" id="SSF46689">
    <property type="entry name" value="Homeodomain-like"/>
    <property type="match status" value="1"/>
</dbReference>
<dbReference type="EMBL" id="MINN01000074">
    <property type="protein sequence ID" value="OIU71775.1"/>
    <property type="molecule type" value="Genomic_DNA"/>
</dbReference>
<comment type="caution">
    <text evidence="1">The sequence shown here is derived from an EMBL/GenBank/DDBJ whole genome shotgun (WGS) entry which is preliminary data.</text>
</comment>
<dbReference type="InterPro" id="IPR052411">
    <property type="entry name" value="c-mor_Regulatory_Protein"/>
</dbReference>
<dbReference type="RefSeq" id="WP_071617443.1">
    <property type="nucleotide sequence ID" value="NZ_MINN01000074.1"/>
</dbReference>
<dbReference type="NCBIfam" id="NF040785">
    <property type="entry name" value="CD3324_fam"/>
    <property type="match status" value="1"/>
</dbReference>
<keyword evidence="1" id="KW-0808">Transferase</keyword>
<dbReference type="AlphaFoldDB" id="A0A1J6WV75"/>
<organism evidence="1 2">
    <name type="scientific">Rossellomorea aquimaris</name>
    <dbReference type="NCBI Taxonomy" id="189382"/>
    <lineage>
        <taxon>Bacteria</taxon>
        <taxon>Bacillati</taxon>
        <taxon>Bacillota</taxon>
        <taxon>Bacilli</taxon>
        <taxon>Bacillales</taxon>
        <taxon>Bacillaceae</taxon>
        <taxon>Rossellomorea</taxon>
    </lineage>
</organism>
<dbReference type="GO" id="GO:0016301">
    <property type="term" value="F:kinase activity"/>
    <property type="evidence" value="ECO:0007669"/>
    <property type="project" value="UniProtKB-KW"/>
</dbReference>
<evidence type="ECO:0000313" key="1">
    <source>
        <dbReference type="EMBL" id="OIU71775.1"/>
    </source>
</evidence>
<sequence length="89" mass="10567">MGYKKASDVLPIELVQIIQEYIDGDYLFIPRKRGNELSWGEKNGTRQAFKDRDQMIYRHYINGASKEQLAEVYHLSLKSIERIIYKEKE</sequence>
<gene>
    <name evidence="1" type="ORF">BHE18_03715</name>
</gene>
<keyword evidence="2" id="KW-1185">Reference proteome</keyword>
<dbReference type="PANTHER" id="PTHR37812:SF1">
    <property type="entry name" value="MU-LIKE PROPHAGE FLUMU PROTEIN C"/>
    <property type="match status" value="1"/>
</dbReference>
<dbReference type="PANTHER" id="PTHR37812">
    <property type="entry name" value="MU-LIKE PROPHAGE FLUMU PROTEIN C"/>
    <property type="match status" value="1"/>
</dbReference>
<dbReference type="Proteomes" id="UP000182062">
    <property type="component" value="Unassembled WGS sequence"/>
</dbReference>
<dbReference type="Gene3D" id="1.10.10.60">
    <property type="entry name" value="Homeodomain-like"/>
    <property type="match status" value="1"/>
</dbReference>
<proteinExistence type="predicted"/>
<keyword evidence="1" id="KW-0418">Kinase</keyword>
<dbReference type="InterPro" id="IPR009057">
    <property type="entry name" value="Homeodomain-like_sf"/>
</dbReference>
<reference evidence="1 2" key="1">
    <citation type="submission" date="2016-09" db="EMBL/GenBank/DDBJ databases">
        <title>Bacillus aquimaris SAMM genome sequence reveals colonization and biosurfactant production capacities.</title>
        <authorList>
            <person name="Waghmode S.R."/>
            <person name="Suryavanshi M.V."/>
        </authorList>
    </citation>
    <scope>NUCLEOTIDE SEQUENCE [LARGE SCALE GENOMIC DNA]</scope>
    <source>
        <strain evidence="1 2">SAMM</strain>
    </source>
</reference>
<dbReference type="OrthoDB" id="9800398at2"/>